<gene>
    <name evidence="1" type="ORF">B2G52_02190</name>
</gene>
<dbReference type="AlphaFoldDB" id="A0AAU8VE47"/>
<dbReference type="EMBL" id="CP019894">
    <property type="protein sequence ID" value="ARB03861.1"/>
    <property type="molecule type" value="Genomic_DNA"/>
</dbReference>
<reference evidence="1 2" key="1">
    <citation type="submission" date="2017-03" db="EMBL/GenBank/DDBJ databases">
        <title>N. lactamica Y92-1009 whole genome sequence.</title>
        <authorList>
            <person name="Pandey A.K."/>
            <person name="Read R.C."/>
        </authorList>
    </citation>
    <scope>NUCLEOTIDE SEQUENCE [LARGE SCALE GENOMIC DNA]</scope>
    <source>
        <strain evidence="1 2">Y92-1009</strain>
    </source>
</reference>
<proteinExistence type="predicted"/>
<name>A0AAU8VE47_NEILA</name>
<organism evidence="1 2">
    <name type="scientific">Neisseria lactamica</name>
    <dbReference type="NCBI Taxonomy" id="486"/>
    <lineage>
        <taxon>Bacteria</taxon>
        <taxon>Pseudomonadati</taxon>
        <taxon>Pseudomonadota</taxon>
        <taxon>Betaproteobacteria</taxon>
        <taxon>Neisseriales</taxon>
        <taxon>Neisseriaceae</taxon>
        <taxon>Neisseria</taxon>
    </lineage>
</organism>
<dbReference type="Proteomes" id="UP000191249">
    <property type="component" value="Chromosome"/>
</dbReference>
<protein>
    <submittedName>
        <fullName evidence="1">Uncharacterized protein</fullName>
    </submittedName>
</protein>
<evidence type="ECO:0000313" key="2">
    <source>
        <dbReference type="Proteomes" id="UP000191249"/>
    </source>
</evidence>
<sequence>MLMRACLKMPSEPRRAGRCGGKYAIMRAVLPPLRSGFAGGRHCGRIIGYPPDAGFLRKGGKNA</sequence>
<accession>A0AAU8VE47</accession>
<evidence type="ECO:0000313" key="1">
    <source>
        <dbReference type="EMBL" id="ARB03861.1"/>
    </source>
</evidence>